<feature type="transmembrane region" description="Helical" evidence="5">
    <location>
        <begin position="37"/>
        <end position="61"/>
    </location>
</feature>
<dbReference type="AlphaFoldDB" id="A0A0V0R3Y4"/>
<gene>
    <name evidence="7" type="ORF">PPERSA_05855</name>
</gene>
<dbReference type="Pfam" id="PF04116">
    <property type="entry name" value="FA_hydroxylase"/>
    <property type="match status" value="1"/>
</dbReference>
<evidence type="ECO:0000256" key="5">
    <source>
        <dbReference type="SAM" id="Phobius"/>
    </source>
</evidence>
<dbReference type="GO" id="GO:0016491">
    <property type="term" value="F:oxidoreductase activity"/>
    <property type="evidence" value="ECO:0007669"/>
    <property type="project" value="InterPro"/>
</dbReference>
<dbReference type="InParanoid" id="A0A0V0R3Y4"/>
<feature type="domain" description="Fatty acid hydroxylase" evidence="6">
    <location>
        <begin position="131"/>
        <end position="183"/>
    </location>
</feature>
<proteinExistence type="predicted"/>
<dbReference type="InterPro" id="IPR006694">
    <property type="entry name" value="Fatty_acid_hydroxylase"/>
</dbReference>
<evidence type="ECO:0000256" key="4">
    <source>
        <dbReference type="ARBA" id="ARBA00023136"/>
    </source>
</evidence>
<evidence type="ECO:0000259" key="6">
    <source>
        <dbReference type="Pfam" id="PF04116"/>
    </source>
</evidence>
<keyword evidence="2 5" id="KW-0812">Transmembrane</keyword>
<sequence length="186" mass="21339">MIIIRKSLGLKIDLLVESAILSSGLLYKDPKLFYTNAFYLFCLICGVVYSLQIIISILGYYFGKVVQNPDSAKPAKYLQELAIQTNSFLLTSLIAAFPYTYQQTGQVISYVPTLEQSFTGTSIILNILYIIVLLLFIDTYTYWKHRTLHTKYFFSFHEHHHAFANPTVFAAFAVGPVEQFMLQKFF</sequence>
<dbReference type="GO" id="GO:0016020">
    <property type="term" value="C:membrane"/>
    <property type="evidence" value="ECO:0007669"/>
    <property type="project" value="UniProtKB-SubCell"/>
</dbReference>
<evidence type="ECO:0000256" key="1">
    <source>
        <dbReference type="ARBA" id="ARBA00004370"/>
    </source>
</evidence>
<dbReference type="Proteomes" id="UP000054937">
    <property type="component" value="Unassembled WGS sequence"/>
</dbReference>
<keyword evidence="3 5" id="KW-1133">Transmembrane helix</keyword>
<feature type="transmembrane region" description="Helical" evidence="5">
    <location>
        <begin position="121"/>
        <end position="143"/>
    </location>
</feature>
<name>A0A0V0R3Y4_PSEPJ</name>
<evidence type="ECO:0000256" key="3">
    <source>
        <dbReference type="ARBA" id="ARBA00022989"/>
    </source>
</evidence>
<reference evidence="7 8" key="1">
    <citation type="journal article" date="2015" name="Sci. Rep.">
        <title>Genome of the facultative scuticociliatosis pathogen Pseudocohnilembus persalinus provides insight into its virulence through horizontal gene transfer.</title>
        <authorList>
            <person name="Xiong J."/>
            <person name="Wang G."/>
            <person name="Cheng J."/>
            <person name="Tian M."/>
            <person name="Pan X."/>
            <person name="Warren A."/>
            <person name="Jiang C."/>
            <person name="Yuan D."/>
            <person name="Miao W."/>
        </authorList>
    </citation>
    <scope>NUCLEOTIDE SEQUENCE [LARGE SCALE GENOMIC DNA]</scope>
    <source>
        <strain evidence="7">36N120E</strain>
    </source>
</reference>
<organism evidence="7 8">
    <name type="scientific">Pseudocohnilembus persalinus</name>
    <name type="common">Ciliate</name>
    <dbReference type="NCBI Taxonomy" id="266149"/>
    <lineage>
        <taxon>Eukaryota</taxon>
        <taxon>Sar</taxon>
        <taxon>Alveolata</taxon>
        <taxon>Ciliophora</taxon>
        <taxon>Intramacronucleata</taxon>
        <taxon>Oligohymenophorea</taxon>
        <taxon>Scuticociliatia</taxon>
        <taxon>Philasterida</taxon>
        <taxon>Pseudocohnilembidae</taxon>
        <taxon>Pseudocohnilembus</taxon>
    </lineage>
</organism>
<dbReference type="EMBL" id="LDAU01000053">
    <property type="protein sequence ID" value="KRX09186.1"/>
    <property type="molecule type" value="Genomic_DNA"/>
</dbReference>
<evidence type="ECO:0000313" key="8">
    <source>
        <dbReference type="Proteomes" id="UP000054937"/>
    </source>
</evidence>
<dbReference type="PANTHER" id="PTHR11863">
    <property type="entry name" value="STEROL DESATURASE"/>
    <property type="match status" value="1"/>
</dbReference>
<dbReference type="GO" id="GO:0005506">
    <property type="term" value="F:iron ion binding"/>
    <property type="evidence" value="ECO:0007669"/>
    <property type="project" value="InterPro"/>
</dbReference>
<accession>A0A0V0R3Y4</accession>
<evidence type="ECO:0000313" key="7">
    <source>
        <dbReference type="EMBL" id="KRX09186.1"/>
    </source>
</evidence>
<evidence type="ECO:0000256" key="2">
    <source>
        <dbReference type="ARBA" id="ARBA00022692"/>
    </source>
</evidence>
<dbReference type="InterPro" id="IPR050307">
    <property type="entry name" value="Sterol_Desaturase_Related"/>
</dbReference>
<dbReference type="GO" id="GO:0008610">
    <property type="term" value="P:lipid biosynthetic process"/>
    <property type="evidence" value="ECO:0007669"/>
    <property type="project" value="InterPro"/>
</dbReference>
<comment type="subcellular location">
    <subcellularLocation>
        <location evidence="1">Membrane</location>
    </subcellularLocation>
</comment>
<keyword evidence="4 5" id="KW-0472">Membrane</keyword>
<protein>
    <recommendedName>
        <fullName evidence="6">Fatty acid hydroxylase domain-containing protein</fullName>
    </recommendedName>
</protein>
<keyword evidence="8" id="KW-1185">Reference proteome</keyword>
<comment type="caution">
    <text evidence="7">The sequence shown here is derived from an EMBL/GenBank/DDBJ whole genome shotgun (WGS) entry which is preliminary data.</text>
</comment>